<evidence type="ECO:0000313" key="2">
    <source>
        <dbReference type="Proteomes" id="UP001165135"/>
    </source>
</evidence>
<dbReference type="Proteomes" id="UP001165135">
    <property type="component" value="Unassembled WGS sequence"/>
</dbReference>
<comment type="caution">
    <text evidence="1">The sequence shown here is derived from an EMBL/GenBank/DDBJ whole genome shotgun (WGS) entry which is preliminary data.</text>
</comment>
<dbReference type="AlphaFoldDB" id="A0A9W6RPL4"/>
<dbReference type="EMBL" id="BSTJ01000011">
    <property type="protein sequence ID" value="GLY79468.1"/>
    <property type="molecule type" value="Genomic_DNA"/>
</dbReference>
<protein>
    <submittedName>
        <fullName evidence="1">Uncharacterized protein</fullName>
    </submittedName>
</protein>
<organism evidence="1 2">
    <name type="scientific">Actinoallomurus iriomotensis</name>
    <dbReference type="NCBI Taxonomy" id="478107"/>
    <lineage>
        <taxon>Bacteria</taxon>
        <taxon>Bacillati</taxon>
        <taxon>Actinomycetota</taxon>
        <taxon>Actinomycetes</taxon>
        <taxon>Streptosporangiales</taxon>
        <taxon>Thermomonosporaceae</taxon>
        <taxon>Actinoallomurus</taxon>
    </lineage>
</organism>
<accession>A0A9W6RPL4</accession>
<reference evidence="1" key="1">
    <citation type="submission" date="2023-03" db="EMBL/GenBank/DDBJ databases">
        <title>Actinoallomurus iriomotensis NBRC 103681.</title>
        <authorList>
            <person name="Ichikawa N."/>
            <person name="Sato H."/>
            <person name="Tonouchi N."/>
        </authorList>
    </citation>
    <scope>NUCLEOTIDE SEQUENCE</scope>
    <source>
        <strain evidence="1">NBRC 103681</strain>
    </source>
</reference>
<evidence type="ECO:0000313" key="1">
    <source>
        <dbReference type="EMBL" id="GLY79468.1"/>
    </source>
</evidence>
<gene>
    <name evidence="1" type="ORF">Airi01_077350</name>
</gene>
<name>A0A9W6RPL4_9ACTN</name>
<proteinExistence type="predicted"/>
<sequence length="71" mass="7160">MIAPESGTPLGVRVIAVESAGAAGAATATEAVSAVANPTADNDLRMTPPVPRRLTISLTMCRLPVSMSLPS</sequence>